<keyword evidence="2" id="KW-1133">Transmembrane helix</keyword>
<reference evidence="3" key="1">
    <citation type="journal article" date="2020" name="mSystems">
        <title>Genome- and Community-Level Interaction Insights into Carbon Utilization and Element Cycling Functions of Hydrothermarchaeota in Hydrothermal Sediment.</title>
        <authorList>
            <person name="Zhou Z."/>
            <person name="Liu Y."/>
            <person name="Xu W."/>
            <person name="Pan J."/>
            <person name="Luo Z.H."/>
            <person name="Li M."/>
        </authorList>
    </citation>
    <scope>NUCLEOTIDE SEQUENCE [LARGE SCALE GENOMIC DNA]</scope>
    <source>
        <strain evidence="3">SpSt-339</strain>
    </source>
</reference>
<keyword evidence="2" id="KW-0812">Transmembrane</keyword>
<feature type="compositionally biased region" description="Low complexity" evidence="1">
    <location>
        <begin position="333"/>
        <end position="346"/>
    </location>
</feature>
<proteinExistence type="predicted"/>
<feature type="transmembrane region" description="Helical" evidence="2">
    <location>
        <begin position="352"/>
        <end position="371"/>
    </location>
</feature>
<feature type="region of interest" description="Disordered" evidence="1">
    <location>
        <begin position="307"/>
        <end position="346"/>
    </location>
</feature>
<name>A0A7C2K208_9PLAN</name>
<organism evidence="3">
    <name type="scientific">Schlesneria paludicola</name>
    <dbReference type="NCBI Taxonomy" id="360056"/>
    <lineage>
        <taxon>Bacteria</taxon>
        <taxon>Pseudomonadati</taxon>
        <taxon>Planctomycetota</taxon>
        <taxon>Planctomycetia</taxon>
        <taxon>Planctomycetales</taxon>
        <taxon>Planctomycetaceae</taxon>
        <taxon>Schlesneria</taxon>
    </lineage>
</organism>
<evidence type="ECO:0000256" key="2">
    <source>
        <dbReference type="SAM" id="Phobius"/>
    </source>
</evidence>
<evidence type="ECO:0000256" key="1">
    <source>
        <dbReference type="SAM" id="MobiDB-lite"/>
    </source>
</evidence>
<accession>A0A7C2K208</accession>
<sequence length="373" mass="39894">MRSLRPRPFAVGLFVSSALLVGGLAWGCNVPVFRYALEHWRPDPYRLTVFHREPLSAEEQDRLAVLAQRNLSHANVVVRTLDVNRLDEVDRPLFASLAEQPLPRLVVQYPAALGLDEPVWTGGLGSDDLAALLDSPARRELVRRLADGETAVWVLLTTGDAAQDDAAAALLTDELQALSRKLKLPELTESPEDILLGSAPLKVSFSLLEVSRNNLAERALVAMLLGCESDLAPLKEPMVFPVFGRGRALLPLIGAGISGDNIHTSAAFLTGACSCQVKNQNPGFDLLHTADWATLLVLDQDPAIAMSEDASPGEPELVPIPSGVPAPPEESPVETSATAPTTSAAPPRSFPLTRVALMAAVVGAVAVAVCWRR</sequence>
<keyword evidence="2" id="KW-0472">Membrane</keyword>
<protein>
    <submittedName>
        <fullName evidence="3">Uncharacterized protein</fullName>
    </submittedName>
</protein>
<dbReference type="AlphaFoldDB" id="A0A7C2K208"/>
<comment type="caution">
    <text evidence="3">The sequence shown here is derived from an EMBL/GenBank/DDBJ whole genome shotgun (WGS) entry which is preliminary data.</text>
</comment>
<evidence type="ECO:0000313" key="3">
    <source>
        <dbReference type="EMBL" id="HEN16307.1"/>
    </source>
</evidence>
<gene>
    <name evidence="3" type="ORF">ENQ76_12670</name>
</gene>
<dbReference type="EMBL" id="DSOK01000347">
    <property type="protein sequence ID" value="HEN16307.1"/>
    <property type="molecule type" value="Genomic_DNA"/>
</dbReference>